<gene>
    <name evidence="2" type="ORF">VXC91_13725</name>
</gene>
<name>A0ABU7FGN4_9ACTN</name>
<sequence length="72" mass="8142">MAQPVARMPSVVLDRPDPRVLAEWRRSEAAQEKALALGARPLDVNHPNGKRDFRVYADPAGHPFCRCRIEHV</sequence>
<reference evidence="2" key="1">
    <citation type="submission" date="2024-01" db="EMBL/GenBank/DDBJ databases">
        <title>First draft genome sequence data of TA4-1, the type strain of Gram-positive actinobacterium Streptomyces chiangmaiensis.</title>
        <authorList>
            <person name="Yasawong M."/>
            <person name="Nantapong N."/>
        </authorList>
    </citation>
    <scope>NUCLEOTIDE SEQUENCE</scope>
    <source>
        <strain evidence="2">TA4-1</strain>
    </source>
</reference>
<dbReference type="InterPro" id="IPR029068">
    <property type="entry name" value="Glyas_Bleomycin-R_OHBP_Dase"/>
</dbReference>
<accession>A0ABU7FGN4</accession>
<comment type="caution">
    <text evidence="2">The sequence shown here is derived from an EMBL/GenBank/DDBJ whole genome shotgun (WGS) entry which is preliminary data.</text>
</comment>
<keyword evidence="3" id="KW-1185">Reference proteome</keyword>
<evidence type="ECO:0000259" key="1">
    <source>
        <dbReference type="Pfam" id="PF18029"/>
    </source>
</evidence>
<dbReference type="Pfam" id="PF18029">
    <property type="entry name" value="Glyoxalase_6"/>
    <property type="match status" value="1"/>
</dbReference>
<proteinExistence type="predicted"/>
<dbReference type="InterPro" id="IPR041581">
    <property type="entry name" value="Glyoxalase_6"/>
</dbReference>
<dbReference type="EMBL" id="JAYWVC010000034">
    <property type="protein sequence ID" value="MED7823013.1"/>
    <property type="molecule type" value="Genomic_DNA"/>
</dbReference>
<dbReference type="Proteomes" id="UP001333996">
    <property type="component" value="Unassembled WGS sequence"/>
</dbReference>
<dbReference type="PANTHER" id="PTHR35908:SF1">
    <property type="entry name" value="CONSERVED PROTEIN"/>
    <property type="match status" value="1"/>
</dbReference>
<feature type="domain" description="Glyoxalase-like" evidence="1">
    <location>
        <begin position="28"/>
        <end position="65"/>
    </location>
</feature>
<dbReference type="PANTHER" id="PTHR35908">
    <property type="entry name" value="HYPOTHETICAL FUSION PROTEIN"/>
    <property type="match status" value="1"/>
</dbReference>
<evidence type="ECO:0000313" key="3">
    <source>
        <dbReference type="Proteomes" id="UP001333996"/>
    </source>
</evidence>
<protein>
    <submittedName>
        <fullName evidence="2">VOC family protein</fullName>
    </submittedName>
</protein>
<evidence type="ECO:0000313" key="2">
    <source>
        <dbReference type="EMBL" id="MED7823013.1"/>
    </source>
</evidence>
<dbReference type="Gene3D" id="3.10.180.10">
    <property type="entry name" value="2,3-Dihydroxybiphenyl 1,2-Dioxygenase, domain 1"/>
    <property type="match status" value="1"/>
</dbReference>
<organism evidence="2 3">
    <name type="scientific">Streptomyces chiangmaiensis</name>
    <dbReference type="NCBI Taxonomy" id="766497"/>
    <lineage>
        <taxon>Bacteria</taxon>
        <taxon>Bacillati</taxon>
        <taxon>Actinomycetota</taxon>
        <taxon>Actinomycetes</taxon>
        <taxon>Kitasatosporales</taxon>
        <taxon>Streptomycetaceae</taxon>
        <taxon>Streptomyces</taxon>
    </lineage>
</organism>